<feature type="domain" description="HTH iclR-type" evidence="6">
    <location>
        <begin position="9"/>
        <end position="70"/>
    </location>
</feature>
<evidence type="ECO:0000256" key="3">
    <source>
        <dbReference type="ARBA" id="ARBA00023163"/>
    </source>
</evidence>
<protein>
    <recommendedName>
        <fullName evidence="5">Glycerol operon regulatory protein</fullName>
    </recommendedName>
</protein>
<proteinExistence type="predicted"/>
<dbReference type="AlphaFoldDB" id="A0A8J6IYM4"/>
<gene>
    <name evidence="8" type="ORF">H8S55_03125</name>
</gene>
<dbReference type="PANTHER" id="PTHR30136:SF35">
    <property type="entry name" value="HTH-TYPE TRANSCRIPTIONAL REGULATOR RV1719"/>
    <property type="match status" value="1"/>
</dbReference>
<dbReference type="Proteomes" id="UP000602260">
    <property type="component" value="Unassembled WGS sequence"/>
</dbReference>
<keyword evidence="1" id="KW-0805">Transcription regulation</keyword>
<dbReference type="PROSITE" id="PS51078">
    <property type="entry name" value="ICLR_ED"/>
    <property type="match status" value="1"/>
</dbReference>
<dbReference type="Gene3D" id="3.30.450.40">
    <property type="match status" value="1"/>
</dbReference>
<comment type="function">
    <text evidence="4">May be an activator protein for the gylABX operon.</text>
</comment>
<dbReference type="Pfam" id="PF09339">
    <property type="entry name" value="HTH_IclR"/>
    <property type="match status" value="1"/>
</dbReference>
<dbReference type="GO" id="GO:0003700">
    <property type="term" value="F:DNA-binding transcription factor activity"/>
    <property type="evidence" value="ECO:0007669"/>
    <property type="project" value="TreeGrafter"/>
</dbReference>
<evidence type="ECO:0000256" key="2">
    <source>
        <dbReference type="ARBA" id="ARBA00023125"/>
    </source>
</evidence>
<dbReference type="FunFam" id="1.10.10.10:FF:000056">
    <property type="entry name" value="IclR family transcriptional regulator"/>
    <property type="match status" value="1"/>
</dbReference>
<evidence type="ECO:0000256" key="5">
    <source>
        <dbReference type="ARBA" id="ARBA00070406"/>
    </source>
</evidence>
<dbReference type="Gene3D" id="1.10.10.10">
    <property type="entry name" value="Winged helix-like DNA-binding domain superfamily/Winged helix DNA-binding domain"/>
    <property type="match status" value="1"/>
</dbReference>
<sequence length="256" mass="28427">MDGRAEPKVKSLAKALNILSCFTIQEPVLGVTELANRIGVTKSNIHNILSTFTSMGYLQRLPDGRYTLGLKILEYAFIINQNLGYPNAVYDILVETASRTGEIVYFGLPYGTNVLYLYVAHPADRLGVLPYRDILGETAPFYCTGIGKAILAHMPEEEWPSHIPEERTKYQPNTITDLDGILEELRITRRRGYSIDNGERDPNIRCVGVPVYNAAGQLVAGVSTSGPSVSMTDEKLLECAGILQNAALKMRERIYR</sequence>
<feature type="domain" description="IclR-ED" evidence="7">
    <location>
        <begin position="71"/>
        <end position="256"/>
    </location>
</feature>
<dbReference type="RefSeq" id="WP_147562674.1">
    <property type="nucleotide sequence ID" value="NZ_JACOPN010000002.1"/>
</dbReference>
<evidence type="ECO:0000313" key="9">
    <source>
        <dbReference type="Proteomes" id="UP000602260"/>
    </source>
</evidence>
<dbReference type="PANTHER" id="PTHR30136">
    <property type="entry name" value="HELIX-TURN-HELIX TRANSCRIPTIONAL REGULATOR, ICLR FAMILY"/>
    <property type="match status" value="1"/>
</dbReference>
<dbReference type="SUPFAM" id="SSF55781">
    <property type="entry name" value="GAF domain-like"/>
    <property type="match status" value="1"/>
</dbReference>
<evidence type="ECO:0000313" key="8">
    <source>
        <dbReference type="EMBL" id="MBC5716323.1"/>
    </source>
</evidence>
<dbReference type="Pfam" id="PF01614">
    <property type="entry name" value="IclR_C"/>
    <property type="match status" value="1"/>
</dbReference>
<dbReference type="InterPro" id="IPR036390">
    <property type="entry name" value="WH_DNA-bd_sf"/>
</dbReference>
<evidence type="ECO:0000256" key="1">
    <source>
        <dbReference type="ARBA" id="ARBA00023015"/>
    </source>
</evidence>
<dbReference type="InterPro" id="IPR029016">
    <property type="entry name" value="GAF-like_dom_sf"/>
</dbReference>
<dbReference type="SMART" id="SM00346">
    <property type="entry name" value="HTH_ICLR"/>
    <property type="match status" value="1"/>
</dbReference>
<organism evidence="8 9">
    <name type="scientific">Flintibacter faecis</name>
    <dbReference type="NCBI Taxonomy" id="2763047"/>
    <lineage>
        <taxon>Bacteria</taxon>
        <taxon>Bacillati</taxon>
        <taxon>Bacillota</taxon>
        <taxon>Clostridia</taxon>
        <taxon>Eubacteriales</taxon>
        <taxon>Flintibacter</taxon>
    </lineage>
</organism>
<evidence type="ECO:0000259" key="6">
    <source>
        <dbReference type="PROSITE" id="PS51077"/>
    </source>
</evidence>
<reference evidence="8" key="1">
    <citation type="submission" date="2020-08" db="EMBL/GenBank/DDBJ databases">
        <title>Genome public.</title>
        <authorList>
            <person name="Liu C."/>
            <person name="Sun Q."/>
        </authorList>
    </citation>
    <scope>NUCLEOTIDE SEQUENCE</scope>
    <source>
        <strain evidence="8">BX5</strain>
    </source>
</reference>
<keyword evidence="3" id="KW-0804">Transcription</keyword>
<dbReference type="InterPro" id="IPR005471">
    <property type="entry name" value="Tscrpt_reg_IclR_N"/>
</dbReference>
<dbReference type="SUPFAM" id="SSF46785">
    <property type="entry name" value="Winged helix' DNA-binding domain"/>
    <property type="match status" value="1"/>
</dbReference>
<evidence type="ECO:0000259" key="7">
    <source>
        <dbReference type="PROSITE" id="PS51078"/>
    </source>
</evidence>
<dbReference type="GO" id="GO:0003677">
    <property type="term" value="F:DNA binding"/>
    <property type="evidence" value="ECO:0007669"/>
    <property type="project" value="UniProtKB-KW"/>
</dbReference>
<dbReference type="GO" id="GO:0045892">
    <property type="term" value="P:negative regulation of DNA-templated transcription"/>
    <property type="evidence" value="ECO:0007669"/>
    <property type="project" value="TreeGrafter"/>
</dbReference>
<evidence type="ECO:0000256" key="4">
    <source>
        <dbReference type="ARBA" id="ARBA00058938"/>
    </source>
</evidence>
<dbReference type="InterPro" id="IPR036388">
    <property type="entry name" value="WH-like_DNA-bd_sf"/>
</dbReference>
<dbReference type="InterPro" id="IPR014757">
    <property type="entry name" value="Tscrpt_reg_IclR_C"/>
</dbReference>
<dbReference type="PROSITE" id="PS51077">
    <property type="entry name" value="HTH_ICLR"/>
    <property type="match status" value="1"/>
</dbReference>
<comment type="caution">
    <text evidence="8">The sequence shown here is derived from an EMBL/GenBank/DDBJ whole genome shotgun (WGS) entry which is preliminary data.</text>
</comment>
<keyword evidence="9" id="KW-1185">Reference proteome</keyword>
<name>A0A8J6IYM4_9FIRM</name>
<accession>A0A8J6IYM4</accession>
<dbReference type="InterPro" id="IPR050707">
    <property type="entry name" value="HTH_MetabolicPath_Reg"/>
</dbReference>
<dbReference type="EMBL" id="JACOPN010000002">
    <property type="protein sequence ID" value="MBC5716323.1"/>
    <property type="molecule type" value="Genomic_DNA"/>
</dbReference>
<keyword evidence="2" id="KW-0238">DNA-binding</keyword>